<dbReference type="EMBL" id="CACRXK020005513">
    <property type="protein sequence ID" value="CAB4006458.1"/>
    <property type="molecule type" value="Genomic_DNA"/>
</dbReference>
<accession>A0A7D9IFK1</accession>
<sequence>MRTVADSDSATSESDVENSYNTDNEVETDSVPESDSDNVYGPSSEVGDEYESDPWAPLKAEATQQSLSEFEELTQNFTAEELYRLIGNRREQNQVRKTSRPTGGTWTQFINIYLKDSSRRLPFVHFMMSEKS</sequence>
<reference evidence="2" key="1">
    <citation type="submission" date="2020-04" db="EMBL/GenBank/DDBJ databases">
        <authorList>
            <person name="Alioto T."/>
            <person name="Alioto T."/>
            <person name="Gomez Garrido J."/>
        </authorList>
    </citation>
    <scope>NUCLEOTIDE SEQUENCE</scope>
    <source>
        <strain evidence="2">A484AB</strain>
    </source>
</reference>
<feature type="region of interest" description="Disordered" evidence="1">
    <location>
        <begin position="1"/>
        <end position="57"/>
    </location>
</feature>
<gene>
    <name evidence="2" type="ORF">PACLA_8A008782</name>
</gene>
<evidence type="ECO:0000313" key="2">
    <source>
        <dbReference type="EMBL" id="CAB4006458.1"/>
    </source>
</evidence>
<keyword evidence="3" id="KW-1185">Reference proteome</keyword>
<feature type="compositionally biased region" description="Polar residues" evidence="1">
    <location>
        <begin position="1"/>
        <end position="23"/>
    </location>
</feature>
<dbReference type="Proteomes" id="UP001152795">
    <property type="component" value="Unassembled WGS sequence"/>
</dbReference>
<evidence type="ECO:0000256" key="1">
    <source>
        <dbReference type="SAM" id="MobiDB-lite"/>
    </source>
</evidence>
<organism evidence="2 3">
    <name type="scientific">Paramuricea clavata</name>
    <name type="common">Red gorgonian</name>
    <name type="synonym">Violescent sea-whip</name>
    <dbReference type="NCBI Taxonomy" id="317549"/>
    <lineage>
        <taxon>Eukaryota</taxon>
        <taxon>Metazoa</taxon>
        <taxon>Cnidaria</taxon>
        <taxon>Anthozoa</taxon>
        <taxon>Octocorallia</taxon>
        <taxon>Malacalcyonacea</taxon>
        <taxon>Plexauridae</taxon>
        <taxon>Paramuricea</taxon>
    </lineage>
</organism>
<feature type="compositionally biased region" description="Acidic residues" evidence="1">
    <location>
        <begin position="24"/>
        <end position="36"/>
    </location>
</feature>
<comment type="caution">
    <text evidence="2">The sequence shown here is derived from an EMBL/GenBank/DDBJ whole genome shotgun (WGS) entry which is preliminary data.</text>
</comment>
<proteinExistence type="predicted"/>
<feature type="non-terminal residue" evidence="2">
    <location>
        <position position="132"/>
    </location>
</feature>
<evidence type="ECO:0000313" key="3">
    <source>
        <dbReference type="Proteomes" id="UP001152795"/>
    </source>
</evidence>
<dbReference type="AlphaFoldDB" id="A0A7D9IFK1"/>
<protein>
    <submittedName>
        <fullName evidence="2">Uncharacterized protein</fullName>
    </submittedName>
</protein>
<name>A0A7D9IFK1_PARCT</name>